<feature type="region of interest" description="Disordered" evidence="1">
    <location>
        <begin position="236"/>
        <end position="293"/>
    </location>
</feature>
<keyword evidence="3" id="KW-1185">Reference proteome</keyword>
<sequence length="389" mass="43035">MFNQLPKNIRNISGVKDRKIQEGTGQILAGLPDQPGVPPIQHSANTQSNSITVQLEYQRKVKGGSTAVALPHNPTREQRSLEAEALQGKFQRGSNAPLRQKRFKISVIVVTTHQDFVVTDSIEKQSGSTHSDFSVKPTQTHLSNVSLAASIIHAGLNPNLIEPDPPSGGRPGTTRGARTPGLLVPGPTHPPLFPTKPATTKCCHGQHRLIQNGNTRAPHYSWRYNEDCWQNRSIRPQVSYNTPPNTAKKRFKAGNNRKEVEPDTPRPDTPAPRAAPRRPPHDRSSPPSVTRREALMPHPKDIVSPSVPSPQCCLPVPWFSVQLSCCLRGLSCYCITESHGIATVSHGHRTSSGIYRDDALAYRHYLIAPRCITVKYVELRHCTVLLRWC</sequence>
<name>A0A8J5CH17_CHIOP</name>
<dbReference type="EMBL" id="JACEEZ010024145">
    <property type="protein sequence ID" value="KAG0710494.1"/>
    <property type="molecule type" value="Genomic_DNA"/>
</dbReference>
<accession>A0A8J5CH17</accession>
<organism evidence="2 3">
    <name type="scientific">Chionoecetes opilio</name>
    <name type="common">Atlantic snow crab</name>
    <name type="synonym">Cancer opilio</name>
    <dbReference type="NCBI Taxonomy" id="41210"/>
    <lineage>
        <taxon>Eukaryota</taxon>
        <taxon>Metazoa</taxon>
        <taxon>Ecdysozoa</taxon>
        <taxon>Arthropoda</taxon>
        <taxon>Crustacea</taxon>
        <taxon>Multicrustacea</taxon>
        <taxon>Malacostraca</taxon>
        <taxon>Eumalacostraca</taxon>
        <taxon>Eucarida</taxon>
        <taxon>Decapoda</taxon>
        <taxon>Pleocyemata</taxon>
        <taxon>Brachyura</taxon>
        <taxon>Eubrachyura</taxon>
        <taxon>Majoidea</taxon>
        <taxon>Majidae</taxon>
        <taxon>Chionoecetes</taxon>
    </lineage>
</organism>
<evidence type="ECO:0000256" key="1">
    <source>
        <dbReference type="SAM" id="MobiDB-lite"/>
    </source>
</evidence>
<dbReference type="Proteomes" id="UP000770661">
    <property type="component" value="Unassembled WGS sequence"/>
</dbReference>
<comment type="caution">
    <text evidence="2">The sequence shown here is derived from an EMBL/GenBank/DDBJ whole genome shotgun (WGS) entry which is preliminary data.</text>
</comment>
<reference evidence="2" key="1">
    <citation type="submission" date="2020-07" db="EMBL/GenBank/DDBJ databases">
        <title>The High-quality genome of the commercially important snow crab, Chionoecetes opilio.</title>
        <authorList>
            <person name="Jeong J.-H."/>
            <person name="Ryu S."/>
        </authorList>
    </citation>
    <scope>NUCLEOTIDE SEQUENCE</scope>
    <source>
        <strain evidence="2">MADBK_172401_WGS</strain>
        <tissue evidence="2">Digestive gland</tissue>
    </source>
</reference>
<evidence type="ECO:0000313" key="2">
    <source>
        <dbReference type="EMBL" id="KAG0710494.1"/>
    </source>
</evidence>
<proteinExistence type="predicted"/>
<dbReference type="AlphaFoldDB" id="A0A8J5CH17"/>
<evidence type="ECO:0000313" key="3">
    <source>
        <dbReference type="Proteomes" id="UP000770661"/>
    </source>
</evidence>
<feature type="compositionally biased region" description="Low complexity" evidence="1">
    <location>
        <begin position="172"/>
        <end position="181"/>
    </location>
</feature>
<protein>
    <submittedName>
        <fullName evidence="2">Uncharacterized protein</fullName>
    </submittedName>
</protein>
<feature type="region of interest" description="Disordered" evidence="1">
    <location>
        <begin position="158"/>
        <end position="190"/>
    </location>
</feature>
<gene>
    <name evidence="2" type="ORF">GWK47_022678</name>
</gene>
<feature type="compositionally biased region" description="Basic and acidic residues" evidence="1">
    <location>
        <begin position="256"/>
        <end position="266"/>
    </location>
</feature>
<feature type="compositionally biased region" description="Polar residues" evidence="1">
    <location>
        <begin position="236"/>
        <end position="245"/>
    </location>
</feature>
<feature type="compositionally biased region" description="Basic and acidic residues" evidence="1">
    <location>
        <begin position="279"/>
        <end position="293"/>
    </location>
</feature>